<feature type="transmembrane region" description="Helical" evidence="7">
    <location>
        <begin position="307"/>
        <end position="330"/>
    </location>
</feature>
<feature type="transmembrane region" description="Helical" evidence="7">
    <location>
        <begin position="778"/>
        <end position="799"/>
    </location>
</feature>
<evidence type="ECO:0000313" key="10">
    <source>
        <dbReference type="Proteomes" id="UP001215151"/>
    </source>
</evidence>
<dbReference type="GO" id="GO:0006629">
    <property type="term" value="P:lipid metabolic process"/>
    <property type="evidence" value="ECO:0007669"/>
    <property type="project" value="InterPro"/>
</dbReference>
<feature type="domain" description="Wax synthase" evidence="8">
    <location>
        <begin position="661"/>
        <end position="747"/>
    </location>
</feature>
<feature type="transmembrane region" description="Helical" evidence="7">
    <location>
        <begin position="744"/>
        <end position="766"/>
    </location>
</feature>
<keyword evidence="6 7" id="KW-0472">Membrane</keyword>
<name>A0AAD7TIY9_9APHY</name>
<dbReference type="InterPro" id="IPR044851">
    <property type="entry name" value="Wax_synthase"/>
</dbReference>
<comment type="caution">
    <text evidence="9">The sequence shown here is derived from an EMBL/GenBank/DDBJ whole genome shotgun (WGS) entry which is preliminary data.</text>
</comment>
<sequence length="831" mass="93621">MSTNSERKVLAAWEGAALLAVTVALTAFRPPVPLRLTLTILALYYCYVLATGYTTGNGLLQDHGMGLMIGVWGWSGIIVLPWLCDPMSWRYRGEKMTPGEYSTFKRLYYAACIVCNARLIGWSSQVRVSDPHIPCLEILITPVTLSYPSYAQVGNVPAPVAYQSRLQSLRYRLFQILKCLLYFDFAQTYLRLQPLFPLLGTEKFPGGWRGAVMRFLLYNAWYLSAYSTIKLLYLAVSVVPVATGLFNGNPEDWRPPFGNWSDAYTVRRFWGRTWHQNLRRYFTLAGRAVSDALSLKKGSLASKYTRLYTGFVFSGLIHVSGDVMVGRQYIGKSMWFFLANAMAITFEDAVLVLAQRVGFDRPTKWKQRLGYLWVILWFNLIAAPLNADWMVQLPGALDEDYMRFSLIRIAQLATLCCPPQASVPTPQPETSQPAIAQMNERHVLPPLGQVVVQLILIATIALRPPSLPRLAITVLTSYYCYALLSQYTTGEGPMHDWGMGSNITAWGWAGILIFPWLCEPMTEWRYKDEKAAPADYPLLKRLWYAACIAGNARLIGWSSQVSNLPPADPVKTCGQFLRRRILQALRLWLLVDITQAYIHLQPLFPLLGTDAFPGGWRGAIMRIPCYFAWYLPTYAMTNLLNVLMSILCVATGFFNGNMEDWRQEFGSWSDAYTVRRFWGKSWHQNLRRCFTVLGKKLNDALGLQKGSTASSYVKLYAAFALSGFIHTGGDLMVGARGYLGTSMAFFLVNALAITFEDGVIAIGRRLGFDGPTKWTKRLGYAWVFVWFYIAAPLHVGVMARLPGVLAEELIPFSITRTYAPSFVIKAMKATL</sequence>
<dbReference type="AlphaFoldDB" id="A0AAD7TIY9"/>
<dbReference type="GO" id="GO:0008374">
    <property type="term" value="F:O-acyltransferase activity"/>
    <property type="evidence" value="ECO:0007669"/>
    <property type="project" value="InterPro"/>
</dbReference>
<evidence type="ECO:0000259" key="8">
    <source>
        <dbReference type="Pfam" id="PF13813"/>
    </source>
</evidence>
<comment type="subcellular location">
    <subcellularLocation>
        <location evidence="1">Membrane</location>
        <topology evidence="1">Multi-pass membrane protein</topology>
    </subcellularLocation>
</comment>
<evidence type="ECO:0000313" key="9">
    <source>
        <dbReference type="EMBL" id="KAJ8462271.1"/>
    </source>
</evidence>
<feature type="transmembrane region" description="Helical" evidence="7">
    <location>
        <begin position="12"/>
        <end position="29"/>
    </location>
</feature>
<accession>A0AAD7TIY9</accession>
<evidence type="ECO:0000256" key="4">
    <source>
        <dbReference type="ARBA" id="ARBA00022692"/>
    </source>
</evidence>
<keyword evidence="10" id="KW-1185">Reference proteome</keyword>
<dbReference type="PANTHER" id="PTHR31595">
    <property type="entry name" value="LONG-CHAIN-ALCOHOL O-FATTY-ACYLTRANSFERASE 3-RELATED"/>
    <property type="match status" value="1"/>
</dbReference>
<feature type="domain" description="Wax synthase" evidence="8">
    <location>
        <begin position="253"/>
        <end position="338"/>
    </location>
</feature>
<dbReference type="Proteomes" id="UP001215151">
    <property type="component" value="Unassembled WGS sequence"/>
</dbReference>
<evidence type="ECO:0000256" key="6">
    <source>
        <dbReference type="ARBA" id="ARBA00023136"/>
    </source>
</evidence>
<dbReference type="PANTHER" id="PTHR31595:SF27">
    <property type="entry name" value="WAX SYNTHASE DOMAIN-CONTAINING PROTEIN-RELATED"/>
    <property type="match status" value="1"/>
</dbReference>
<evidence type="ECO:0000256" key="1">
    <source>
        <dbReference type="ARBA" id="ARBA00004141"/>
    </source>
</evidence>
<keyword evidence="5 7" id="KW-1133">Transmembrane helix</keyword>
<feature type="transmembrane region" description="Helical" evidence="7">
    <location>
        <begin position="443"/>
        <end position="462"/>
    </location>
</feature>
<feature type="transmembrane region" description="Helical" evidence="7">
    <location>
        <begin position="499"/>
        <end position="518"/>
    </location>
</feature>
<feature type="transmembrane region" description="Helical" evidence="7">
    <location>
        <begin position="627"/>
        <end position="654"/>
    </location>
</feature>
<feature type="transmembrane region" description="Helical" evidence="7">
    <location>
        <begin position="65"/>
        <end position="84"/>
    </location>
</feature>
<organism evidence="9 10">
    <name type="scientific">Trametes cubensis</name>
    <dbReference type="NCBI Taxonomy" id="1111947"/>
    <lineage>
        <taxon>Eukaryota</taxon>
        <taxon>Fungi</taxon>
        <taxon>Dikarya</taxon>
        <taxon>Basidiomycota</taxon>
        <taxon>Agaricomycotina</taxon>
        <taxon>Agaricomycetes</taxon>
        <taxon>Polyporales</taxon>
        <taxon>Polyporaceae</taxon>
        <taxon>Trametes</taxon>
    </lineage>
</organism>
<reference evidence="9" key="1">
    <citation type="submission" date="2022-11" db="EMBL/GenBank/DDBJ databases">
        <title>Genome Sequence of Cubamyces cubensis.</title>
        <authorList>
            <person name="Buettner E."/>
        </authorList>
    </citation>
    <scope>NUCLEOTIDE SEQUENCE</scope>
    <source>
        <strain evidence="9">MPL-01</strain>
    </source>
</reference>
<protein>
    <recommendedName>
        <fullName evidence="8">Wax synthase domain-containing protein</fullName>
    </recommendedName>
</protein>
<keyword evidence="3" id="KW-0808">Transferase</keyword>
<dbReference type="Pfam" id="PF13813">
    <property type="entry name" value="MBOAT_2"/>
    <property type="match status" value="2"/>
</dbReference>
<evidence type="ECO:0000256" key="2">
    <source>
        <dbReference type="ARBA" id="ARBA00007282"/>
    </source>
</evidence>
<evidence type="ECO:0000256" key="7">
    <source>
        <dbReference type="SAM" id="Phobius"/>
    </source>
</evidence>
<proteinExistence type="inferred from homology"/>
<feature type="transmembrane region" description="Helical" evidence="7">
    <location>
        <begin position="369"/>
        <end position="387"/>
    </location>
</feature>
<dbReference type="EMBL" id="JAPEVG010000480">
    <property type="protein sequence ID" value="KAJ8462271.1"/>
    <property type="molecule type" value="Genomic_DNA"/>
</dbReference>
<feature type="transmembrane region" description="Helical" evidence="7">
    <location>
        <begin position="36"/>
        <end position="53"/>
    </location>
</feature>
<keyword evidence="4 7" id="KW-0812">Transmembrane</keyword>
<evidence type="ECO:0000256" key="3">
    <source>
        <dbReference type="ARBA" id="ARBA00022679"/>
    </source>
</evidence>
<dbReference type="InterPro" id="IPR032805">
    <property type="entry name" value="Wax_synthase_dom"/>
</dbReference>
<comment type="similarity">
    <text evidence="2">Belongs to the wax synthase family.</text>
</comment>
<dbReference type="GO" id="GO:0016020">
    <property type="term" value="C:membrane"/>
    <property type="evidence" value="ECO:0007669"/>
    <property type="project" value="UniProtKB-SubCell"/>
</dbReference>
<gene>
    <name evidence="9" type="ORF">ONZ51_g11004</name>
</gene>
<feature type="transmembrane region" description="Helical" evidence="7">
    <location>
        <begin position="469"/>
        <end position="487"/>
    </location>
</feature>
<evidence type="ECO:0000256" key="5">
    <source>
        <dbReference type="ARBA" id="ARBA00022989"/>
    </source>
</evidence>